<evidence type="ECO:0000313" key="1">
    <source>
        <dbReference type="EMBL" id="KAL3686018.1"/>
    </source>
</evidence>
<sequence>MDSEVWKHVGDHEEILRLVLARVSWDTNLRLRPVSKAWNETLSEPSFLTWSSMLTDQSFYVDHPDLEWVDTSSSTDRTTSDVDSSTGKKRELRLEDPICLLSISQTSCAVANFELHRWCKLPLLEHPPLGEGGDWTISSAAGGLLLLERSVFKRNVDLYNADRFLLNPVSKCCVKLPPVPKVLKSFDRMFNVLQQPMMMVDKDKSVIVMAFEFSHLPRNLNLGLYAYLNRVLIWRQNASIWEVLETDETRTATIREARNAVFADGELFIHTKYLQSGLPGHRVIRCEKRAEGQTEILVGDFDSEPVVRVFQHRGTLKRLTATWKGENDTSPLHQQRKQQNVKLCSFNHLDSSWEQESMIEMPKDMVKKLYDSLPDRGIWRFCVDVEGDILCIGNRFKAQVFFLYNLLTNEWTEVRCLYFLTTKPSLFKHSHESAFPIEQKGKSPAEWY</sequence>
<dbReference type="PANTHER" id="PTHR31672:SF13">
    <property type="entry name" value="F-BOX PROTEIN CPR30-LIKE"/>
    <property type="match status" value="1"/>
</dbReference>
<protein>
    <recommendedName>
        <fullName evidence="3">F-box domain-containing protein</fullName>
    </recommendedName>
</protein>
<name>A0ABD3H434_9MARC</name>
<accession>A0ABD3H434</accession>
<evidence type="ECO:0008006" key="3">
    <source>
        <dbReference type="Google" id="ProtNLM"/>
    </source>
</evidence>
<proteinExistence type="predicted"/>
<dbReference type="EMBL" id="JBJQOH010000006">
    <property type="protein sequence ID" value="KAL3686018.1"/>
    <property type="molecule type" value="Genomic_DNA"/>
</dbReference>
<organism evidence="1 2">
    <name type="scientific">Riccia sorocarpa</name>
    <dbReference type="NCBI Taxonomy" id="122646"/>
    <lineage>
        <taxon>Eukaryota</taxon>
        <taxon>Viridiplantae</taxon>
        <taxon>Streptophyta</taxon>
        <taxon>Embryophyta</taxon>
        <taxon>Marchantiophyta</taxon>
        <taxon>Marchantiopsida</taxon>
        <taxon>Marchantiidae</taxon>
        <taxon>Marchantiales</taxon>
        <taxon>Ricciaceae</taxon>
        <taxon>Riccia</taxon>
    </lineage>
</organism>
<keyword evidence="2" id="KW-1185">Reference proteome</keyword>
<dbReference type="PANTHER" id="PTHR31672">
    <property type="entry name" value="BNACNNG10540D PROTEIN"/>
    <property type="match status" value="1"/>
</dbReference>
<dbReference type="Proteomes" id="UP001633002">
    <property type="component" value="Unassembled WGS sequence"/>
</dbReference>
<gene>
    <name evidence="1" type="ORF">R1sor_004040</name>
</gene>
<reference evidence="1 2" key="1">
    <citation type="submission" date="2024-09" db="EMBL/GenBank/DDBJ databases">
        <title>Chromosome-scale assembly of Riccia sorocarpa.</title>
        <authorList>
            <person name="Paukszto L."/>
        </authorList>
    </citation>
    <scope>NUCLEOTIDE SEQUENCE [LARGE SCALE GENOMIC DNA]</scope>
    <source>
        <strain evidence="1">LP-2024</strain>
        <tissue evidence="1">Aerial parts of the thallus</tissue>
    </source>
</reference>
<comment type="caution">
    <text evidence="1">The sequence shown here is derived from an EMBL/GenBank/DDBJ whole genome shotgun (WGS) entry which is preliminary data.</text>
</comment>
<evidence type="ECO:0000313" key="2">
    <source>
        <dbReference type="Proteomes" id="UP001633002"/>
    </source>
</evidence>
<dbReference type="AlphaFoldDB" id="A0ABD3H434"/>
<dbReference type="InterPro" id="IPR050796">
    <property type="entry name" value="SCF_F-box_component"/>
</dbReference>